<dbReference type="PRINTS" id="PR00625">
    <property type="entry name" value="JDOMAIN"/>
</dbReference>
<keyword evidence="2" id="KW-1134">Transmembrane beta strand</keyword>
<dbReference type="InterPro" id="IPR027246">
    <property type="entry name" value="Porin_Euk/Tom40"/>
</dbReference>
<dbReference type="GO" id="GO:0008308">
    <property type="term" value="F:voltage-gated monoatomic anion channel activity"/>
    <property type="evidence" value="ECO:0007669"/>
    <property type="project" value="InterPro"/>
</dbReference>
<feature type="compositionally biased region" description="Low complexity" evidence="4">
    <location>
        <begin position="512"/>
        <end position="537"/>
    </location>
</feature>
<keyword evidence="5" id="KW-1133">Transmembrane helix</keyword>
<evidence type="ECO:0000313" key="7">
    <source>
        <dbReference type="EMBL" id="OQO02986.1"/>
    </source>
</evidence>
<dbReference type="SUPFAM" id="SSF46565">
    <property type="entry name" value="Chaperone J-domain"/>
    <property type="match status" value="1"/>
</dbReference>
<reference evidence="8" key="1">
    <citation type="submission" date="2017-03" db="EMBL/GenBank/DDBJ databases">
        <title>Genomes of endolithic fungi from Antarctica.</title>
        <authorList>
            <person name="Coleine C."/>
            <person name="Masonjones S."/>
            <person name="Stajich J.E."/>
        </authorList>
    </citation>
    <scope>NUCLEOTIDE SEQUENCE [LARGE SCALE GENOMIC DNA]</scope>
    <source>
        <strain evidence="8">CCFEE 5527</strain>
    </source>
</reference>
<keyword evidence="5" id="KW-0472">Membrane</keyword>
<protein>
    <recommendedName>
        <fullName evidence="6">J domain-containing protein</fullName>
    </recommendedName>
</protein>
<dbReference type="InParanoid" id="A0A1V8SV08"/>
<feature type="compositionally biased region" description="Polar residues" evidence="4">
    <location>
        <begin position="463"/>
        <end position="472"/>
    </location>
</feature>
<feature type="compositionally biased region" description="Basic and acidic residues" evidence="4">
    <location>
        <begin position="542"/>
        <end position="559"/>
    </location>
</feature>
<proteinExistence type="inferred from homology"/>
<dbReference type="InterPro" id="IPR036869">
    <property type="entry name" value="J_dom_sf"/>
</dbReference>
<dbReference type="Proteomes" id="UP000192596">
    <property type="component" value="Unassembled WGS sequence"/>
</dbReference>
<dbReference type="AlphaFoldDB" id="A0A1V8SV08"/>
<evidence type="ECO:0000256" key="1">
    <source>
        <dbReference type="ARBA" id="ARBA00007780"/>
    </source>
</evidence>
<dbReference type="PANTHER" id="PTHR11743:SF70">
    <property type="entry name" value="GH26960P-RELATED"/>
    <property type="match status" value="1"/>
</dbReference>
<dbReference type="PROSITE" id="PS50076">
    <property type="entry name" value="DNAJ_2"/>
    <property type="match status" value="1"/>
</dbReference>
<keyword evidence="8" id="KW-1185">Reference proteome</keyword>
<dbReference type="CDD" id="cd06257">
    <property type="entry name" value="DnaJ"/>
    <property type="match status" value="1"/>
</dbReference>
<evidence type="ECO:0000256" key="4">
    <source>
        <dbReference type="SAM" id="MobiDB-lite"/>
    </source>
</evidence>
<keyword evidence="3" id="KW-0813">Transport</keyword>
<dbReference type="OrthoDB" id="7827681at2759"/>
<feature type="domain" description="J" evidence="6">
    <location>
        <begin position="393"/>
        <end position="458"/>
    </location>
</feature>
<dbReference type="Gene3D" id="1.10.287.110">
    <property type="entry name" value="DnaJ domain"/>
    <property type="match status" value="1"/>
</dbReference>
<feature type="region of interest" description="Disordered" evidence="4">
    <location>
        <begin position="449"/>
        <end position="567"/>
    </location>
</feature>
<dbReference type="GO" id="GO:0005741">
    <property type="term" value="C:mitochondrial outer membrane"/>
    <property type="evidence" value="ECO:0007669"/>
    <property type="project" value="InterPro"/>
</dbReference>
<evidence type="ECO:0000256" key="2">
    <source>
        <dbReference type="ARBA" id="ARBA00022452"/>
    </source>
</evidence>
<name>A0A1V8SV08_9PEZI</name>
<dbReference type="InterPro" id="IPR001925">
    <property type="entry name" value="Porin_Euk"/>
</dbReference>
<dbReference type="STRING" id="1507870.A0A1V8SV08"/>
<dbReference type="GO" id="GO:0046930">
    <property type="term" value="C:pore complex"/>
    <property type="evidence" value="ECO:0007669"/>
    <property type="project" value="UniProtKB-KW"/>
</dbReference>
<dbReference type="InterPro" id="IPR001623">
    <property type="entry name" value="DnaJ_domain"/>
</dbReference>
<evidence type="ECO:0000259" key="6">
    <source>
        <dbReference type="PROSITE" id="PS50076"/>
    </source>
</evidence>
<dbReference type="EMBL" id="NAJO01000026">
    <property type="protein sequence ID" value="OQO02986.1"/>
    <property type="molecule type" value="Genomic_DNA"/>
</dbReference>
<dbReference type="Pfam" id="PF00226">
    <property type="entry name" value="DnaJ"/>
    <property type="match status" value="1"/>
</dbReference>
<keyword evidence="5" id="KW-0812">Transmembrane</keyword>
<sequence>MASPFSSDIPKPFGTTEKVVKDVNRAFALPVPAFGDLSKAANDLINKDFYHTAQATLDVKLKAPNGTNVNVKGKQGFDGVTNGSIEGKHVLKPQGTHTPSPGFIKLMQTFTSLPAPYRTHIYLFLTAMPSHNARAPTKHRAGLICKHPAGVTVTQLWTTASLLDTKIELADVANTGVKVDLQNLWNPSKPNSAAQKLNLAFKNPSIHSRAFINYGLANGNLDAVVDVTAGHEGFLVGGEAGYDVQKAAVTRYSLGLGYQTPAFTASIVGTQNLSVIAASYYQKVNSAVEVGTKAAYDVQGGKPAGLELASKYKLDPLSFAKVKINDRGIAALAYSTKLNAGTTLGLGLSLDTAKLNEAGHKIGTSLTFEASGASRRPFHSSRRLNADPDALPNHYATLDLSITATASEIKKQFYKLSKSYHPDLHPDDPNAKTRFLAISEAYTILSSPTKRPQYDRNFLHATGPQTTSSTAGSPGGRPASGLSKRRSTFRGPPPSFHRSGGWGSHSQKRAEAASQPSHSHPAASTAPGTGPGSTAAGQGVPHFDHEQHTTTHSTIERTRHQARRQKFERRMEEAQEDVQGGSSAVVNFLLVGGILGVVFAVPAVFFSGGREGGNGKKRGDG</sequence>
<dbReference type="GO" id="GO:0015288">
    <property type="term" value="F:porin activity"/>
    <property type="evidence" value="ECO:0007669"/>
    <property type="project" value="UniProtKB-KW"/>
</dbReference>
<organism evidence="7 8">
    <name type="scientific">Cryoendolithus antarcticus</name>
    <dbReference type="NCBI Taxonomy" id="1507870"/>
    <lineage>
        <taxon>Eukaryota</taxon>
        <taxon>Fungi</taxon>
        <taxon>Dikarya</taxon>
        <taxon>Ascomycota</taxon>
        <taxon>Pezizomycotina</taxon>
        <taxon>Dothideomycetes</taxon>
        <taxon>Dothideomycetidae</taxon>
        <taxon>Cladosporiales</taxon>
        <taxon>Cladosporiaceae</taxon>
        <taxon>Cryoendolithus</taxon>
    </lineage>
</organism>
<dbReference type="PANTHER" id="PTHR11743">
    <property type="entry name" value="VOLTAGE-DEPENDENT ANION-SELECTIVE CHANNEL"/>
    <property type="match status" value="1"/>
</dbReference>
<dbReference type="FunCoup" id="A0A1V8SV08">
    <property type="interactions" value="1889"/>
</dbReference>
<evidence type="ECO:0000313" key="8">
    <source>
        <dbReference type="Proteomes" id="UP000192596"/>
    </source>
</evidence>
<gene>
    <name evidence="7" type="ORF">B0A48_11270</name>
</gene>
<dbReference type="InterPro" id="IPR023614">
    <property type="entry name" value="Porin_dom_sf"/>
</dbReference>
<keyword evidence="3" id="KW-0406">Ion transport</keyword>
<dbReference type="Gene3D" id="2.40.160.10">
    <property type="entry name" value="Porin"/>
    <property type="match status" value="1"/>
</dbReference>
<comment type="similarity">
    <text evidence="1">Belongs to the eukaryotic mitochondrial porin family.</text>
</comment>
<feature type="transmembrane region" description="Helical" evidence="5">
    <location>
        <begin position="585"/>
        <end position="608"/>
    </location>
</feature>
<evidence type="ECO:0000256" key="5">
    <source>
        <dbReference type="SAM" id="Phobius"/>
    </source>
</evidence>
<dbReference type="SMART" id="SM00271">
    <property type="entry name" value="DnaJ"/>
    <property type="match status" value="1"/>
</dbReference>
<keyword evidence="3" id="KW-0626">Porin</keyword>
<dbReference type="Pfam" id="PF01459">
    <property type="entry name" value="Porin_3"/>
    <property type="match status" value="1"/>
</dbReference>
<accession>A0A1V8SV08</accession>
<dbReference type="CDD" id="cd07306">
    <property type="entry name" value="Porin3_VDAC"/>
    <property type="match status" value="1"/>
</dbReference>
<evidence type="ECO:0000256" key="3">
    <source>
        <dbReference type="ARBA" id="ARBA00023114"/>
    </source>
</evidence>
<comment type="caution">
    <text evidence="7">The sequence shown here is derived from an EMBL/GenBank/DDBJ whole genome shotgun (WGS) entry which is preliminary data.</text>
</comment>